<keyword evidence="1" id="KW-1133">Transmembrane helix</keyword>
<accession>A0AAV2YTX1</accession>
<organism evidence="2 3">
    <name type="scientific">Lagenidium giganteum</name>
    <dbReference type="NCBI Taxonomy" id="4803"/>
    <lineage>
        <taxon>Eukaryota</taxon>
        <taxon>Sar</taxon>
        <taxon>Stramenopiles</taxon>
        <taxon>Oomycota</taxon>
        <taxon>Peronosporomycetes</taxon>
        <taxon>Pythiales</taxon>
        <taxon>Pythiaceae</taxon>
    </lineage>
</organism>
<dbReference type="SUPFAM" id="SSF52058">
    <property type="entry name" value="L domain-like"/>
    <property type="match status" value="1"/>
</dbReference>
<evidence type="ECO:0000313" key="2">
    <source>
        <dbReference type="EMBL" id="DAZ97151.1"/>
    </source>
</evidence>
<dbReference type="Gene3D" id="3.80.10.10">
    <property type="entry name" value="Ribonuclease Inhibitor"/>
    <property type="match status" value="1"/>
</dbReference>
<evidence type="ECO:0008006" key="4">
    <source>
        <dbReference type="Google" id="ProtNLM"/>
    </source>
</evidence>
<reference evidence="2" key="2">
    <citation type="journal article" date="2023" name="Microbiol Resour">
        <title>Decontamination and Annotation of the Draft Genome Sequence of the Oomycete Lagenidium giganteum ARSEF 373.</title>
        <authorList>
            <person name="Morgan W.R."/>
            <person name="Tartar A."/>
        </authorList>
    </citation>
    <scope>NUCLEOTIDE SEQUENCE</scope>
    <source>
        <strain evidence="2">ARSEF 373</strain>
    </source>
</reference>
<feature type="transmembrane region" description="Helical" evidence="1">
    <location>
        <begin position="152"/>
        <end position="170"/>
    </location>
</feature>
<keyword evidence="1" id="KW-0472">Membrane</keyword>
<dbReference type="AlphaFoldDB" id="A0AAV2YTX1"/>
<evidence type="ECO:0000313" key="3">
    <source>
        <dbReference type="Proteomes" id="UP001146120"/>
    </source>
</evidence>
<dbReference type="InterPro" id="IPR001611">
    <property type="entry name" value="Leu-rich_rpt"/>
</dbReference>
<sequence length="517" mass="57972">MAVKLVFSVNSPYFNVFHVIREFIEIATQVVQAYWYSIYMSYSSINHMLVAVIALNCWSTPAIYRLMKMHEAQNDRERLLSRVLCLLANAILNGFSSIVLPMALLVPLWKDFNFETFDVPTAYTYIDVYFAREVKGLQIIGTGTFGGLLVKLVPHVSILTCLFMVVHTVGRAPIERVSSSRANAITPSRLTAADFATVVMQAQVRQTFSSVHLVIEAVFIATGIAVLAIHITTNGAASRFPFDPHCDLVIAPWFATKYPCFVYTYDCEYFNSTTAHEGDLAFLDETALSTLNFAHCDELVVPSDIRRFTSLIGMNFTYLTLVDWPREAAVVQQYFPNMVFIAFSHVNLTTIPVGVLGPLPDLLQDMEFTRTNLSVIPNDLYEHWPDVGTLFIEFSHVKEIPESLLRINLYDLSLIGNKIENASVLEGLPSGISRVSLDHNPLRVLPAELQASEAVIVDFSAEHTMLTDVPVALVSNIVHLYLQDTAICQNARSEWQALEQVVCDRSYFRSDGKCLLD</sequence>
<keyword evidence="3" id="KW-1185">Reference proteome</keyword>
<evidence type="ECO:0000256" key="1">
    <source>
        <dbReference type="SAM" id="Phobius"/>
    </source>
</evidence>
<dbReference type="PROSITE" id="PS51450">
    <property type="entry name" value="LRR"/>
    <property type="match status" value="1"/>
</dbReference>
<gene>
    <name evidence="2" type="ORF">N0F65_004765</name>
</gene>
<reference evidence="2" key="1">
    <citation type="submission" date="2022-11" db="EMBL/GenBank/DDBJ databases">
        <authorList>
            <person name="Morgan W.R."/>
            <person name="Tartar A."/>
        </authorList>
    </citation>
    <scope>NUCLEOTIDE SEQUENCE</scope>
    <source>
        <strain evidence="2">ARSEF 373</strain>
    </source>
</reference>
<protein>
    <recommendedName>
        <fullName evidence="4">Leucine-rich repeat domain, L domain-like</fullName>
    </recommendedName>
</protein>
<feature type="transmembrane region" description="Helical" evidence="1">
    <location>
        <begin position="45"/>
        <end position="67"/>
    </location>
</feature>
<comment type="caution">
    <text evidence="2">The sequence shown here is derived from an EMBL/GenBank/DDBJ whole genome shotgun (WGS) entry which is preliminary data.</text>
</comment>
<feature type="transmembrane region" description="Helical" evidence="1">
    <location>
        <begin position="79"/>
        <end position="104"/>
    </location>
</feature>
<dbReference type="Proteomes" id="UP001146120">
    <property type="component" value="Unassembled WGS sequence"/>
</dbReference>
<name>A0AAV2YTX1_9STRA</name>
<dbReference type="EMBL" id="DAKRPA010000145">
    <property type="protein sequence ID" value="DAZ97151.1"/>
    <property type="molecule type" value="Genomic_DNA"/>
</dbReference>
<feature type="transmembrane region" description="Helical" evidence="1">
    <location>
        <begin position="210"/>
        <end position="231"/>
    </location>
</feature>
<proteinExistence type="predicted"/>
<dbReference type="InterPro" id="IPR032675">
    <property type="entry name" value="LRR_dom_sf"/>
</dbReference>
<keyword evidence="1" id="KW-0812">Transmembrane</keyword>